<reference evidence="2" key="1">
    <citation type="submission" date="2016-06" db="EMBL/GenBank/DDBJ databases">
        <title>Parallel loss of symbiosis genes in relatives of nitrogen-fixing non-legume Parasponia.</title>
        <authorList>
            <person name="Van Velzen R."/>
            <person name="Holmer R."/>
            <person name="Bu F."/>
            <person name="Rutten L."/>
            <person name="Van Zeijl A."/>
            <person name="Liu W."/>
            <person name="Santuari L."/>
            <person name="Cao Q."/>
            <person name="Sharma T."/>
            <person name="Shen D."/>
            <person name="Roswanjaya Y."/>
            <person name="Wardhani T."/>
            <person name="Kalhor M.S."/>
            <person name="Jansen J."/>
            <person name="Van den Hoogen J."/>
            <person name="Gungor B."/>
            <person name="Hartog M."/>
            <person name="Hontelez J."/>
            <person name="Verver J."/>
            <person name="Yang W.-C."/>
            <person name="Schijlen E."/>
            <person name="Repin R."/>
            <person name="Schilthuizen M."/>
            <person name="Schranz E."/>
            <person name="Heidstra R."/>
            <person name="Miyata K."/>
            <person name="Fedorova E."/>
            <person name="Kohlen W."/>
            <person name="Bisseling T."/>
            <person name="Smit S."/>
            <person name="Geurts R."/>
        </authorList>
    </citation>
    <scope>NUCLEOTIDE SEQUENCE [LARGE SCALE GENOMIC DNA]</scope>
    <source>
        <strain evidence="2">cv. WU1-14</strain>
    </source>
</reference>
<gene>
    <name evidence="1" type="ORF">PanWU01x14_352890</name>
</gene>
<name>A0A2P5AA54_PARAD</name>
<dbReference type="OrthoDB" id="10283798at2759"/>
<evidence type="ECO:0000313" key="2">
    <source>
        <dbReference type="Proteomes" id="UP000237105"/>
    </source>
</evidence>
<proteinExistence type="predicted"/>
<evidence type="ECO:0000313" key="1">
    <source>
        <dbReference type="EMBL" id="PON33416.1"/>
    </source>
</evidence>
<accession>A0A2P5AA54</accession>
<sequence>MKGGISKSIPNCPVESIRKMQFRYIDSRPFDENKYDQEIEAWEGFHVSNWSEDINSPEPMFVQRDISCEYTKGAARFAVEEHNKDQAP</sequence>
<organism evidence="1 2">
    <name type="scientific">Parasponia andersonii</name>
    <name type="common">Sponia andersonii</name>
    <dbReference type="NCBI Taxonomy" id="3476"/>
    <lineage>
        <taxon>Eukaryota</taxon>
        <taxon>Viridiplantae</taxon>
        <taxon>Streptophyta</taxon>
        <taxon>Embryophyta</taxon>
        <taxon>Tracheophyta</taxon>
        <taxon>Spermatophyta</taxon>
        <taxon>Magnoliopsida</taxon>
        <taxon>eudicotyledons</taxon>
        <taxon>Gunneridae</taxon>
        <taxon>Pentapetalae</taxon>
        <taxon>rosids</taxon>
        <taxon>fabids</taxon>
        <taxon>Rosales</taxon>
        <taxon>Cannabaceae</taxon>
        <taxon>Parasponia</taxon>
    </lineage>
</organism>
<protein>
    <submittedName>
        <fullName evidence="1">Uncharacterized protein</fullName>
    </submittedName>
</protein>
<comment type="caution">
    <text evidence="1">The sequence shown here is derived from an EMBL/GenBank/DDBJ whole genome shotgun (WGS) entry which is preliminary data.</text>
</comment>
<dbReference type="EMBL" id="JXTB01000731">
    <property type="protein sequence ID" value="PON33416.1"/>
    <property type="molecule type" value="Genomic_DNA"/>
</dbReference>
<dbReference type="Proteomes" id="UP000237105">
    <property type="component" value="Unassembled WGS sequence"/>
</dbReference>
<keyword evidence="2" id="KW-1185">Reference proteome</keyword>
<dbReference type="AlphaFoldDB" id="A0A2P5AA54"/>